<comment type="caution">
    <text evidence="3">The sequence shown here is derived from an EMBL/GenBank/DDBJ whole genome shotgun (WGS) entry which is preliminary data.</text>
</comment>
<name>A0A504UN04_9HYPH</name>
<dbReference type="EMBL" id="VFYP01000001">
    <property type="protein sequence ID" value="TPP12035.1"/>
    <property type="molecule type" value="Genomic_DNA"/>
</dbReference>
<sequence>MEDIAKSVERTKGSCMRKASMIFVIAATLPLSGCFGSSMDLFGADSVDSSISTSTVSKKGNPSSHSDELTVQSAVSSVDLEKTDGKPLPWANATTGSAGVVTAIQEEKGQGFICRNFSTTRHSYEGIAYFSGKTCTSGSGNWELMSFDRRS</sequence>
<evidence type="ECO:0000259" key="2">
    <source>
        <dbReference type="Pfam" id="PF16998"/>
    </source>
</evidence>
<proteinExistence type="predicted"/>
<feature type="region of interest" description="Disordered" evidence="1">
    <location>
        <begin position="51"/>
        <end position="72"/>
    </location>
</feature>
<gene>
    <name evidence="3" type="ORF">FJQ55_04760</name>
</gene>
<reference evidence="3 4" key="1">
    <citation type="submission" date="2019-06" db="EMBL/GenBank/DDBJ databases">
        <title>Rhizobium sp. CL12 isolated from roots of soybean.</title>
        <authorList>
            <person name="Wang C."/>
        </authorList>
    </citation>
    <scope>NUCLEOTIDE SEQUENCE [LARGE SCALE GENOMIC DNA]</scope>
    <source>
        <strain evidence="3 4">CL12</strain>
    </source>
</reference>
<keyword evidence="4" id="KW-1185">Reference proteome</keyword>
<evidence type="ECO:0000313" key="3">
    <source>
        <dbReference type="EMBL" id="TPP12035.1"/>
    </source>
</evidence>
<dbReference type="InterPro" id="IPR032635">
    <property type="entry name" value="Anti_2"/>
</dbReference>
<organism evidence="3 4">
    <name type="scientific">Rhizobium glycinendophyticum</name>
    <dbReference type="NCBI Taxonomy" id="2589807"/>
    <lineage>
        <taxon>Bacteria</taxon>
        <taxon>Pseudomonadati</taxon>
        <taxon>Pseudomonadota</taxon>
        <taxon>Alphaproteobacteria</taxon>
        <taxon>Hyphomicrobiales</taxon>
        <taxon>Rhizobiaceae</taxon>
        <taxon>Rhizobium/Agrobacterium group</taxon>
        <taxon>Rhizobium</taxon>
    </lineage>
</organism>
<feature type="domain" description="Surface antigen" evidence="2">
    <location>
        <begin position="39"/>
        <end position="149"/>
    </location>
</feature>
<dbReference type="OrthoDB" id="7677942at2"/>
<accession>A0A504UN04</accession>
<dbReference type="Proteomes" id="UP000316429">
    <property type="component" value="Unassembled WGS sequence"/>
</dbReference>
<evidence type="ECO:0000256" key="1">
    <source>
        <dbReference type="SAM" id="MobiDB-lite"/>
    </source>
</evidence>
<dbReference type="Pfam" id="PF16998">
    <property type="entry name" value="17kDa_Anti_2"/>
    <property type="match status" value="1"/>
</dbReference>
<evidence type="ECO:0000313" key="4">
    <source>
        <dbReference type="Proteomes" id="UP000316429"/>
    </source>
</evidence>
<protein>
    <recommendedName>
        <fullName evidence="2">Surface antigen domain-containing protein</fullName>
    </recommendedName>
</protein>
<dbReference type="AlphaFoldDB" id="A0A504UN04"/>
<feature type="compositionally biased region" description="Polar residues" evidence="1">
    <location>
        <begin position="60"/>
        <end position="72"/>
    </location>
</feature>